<gene>
    <name evidence="5" type="ORF">K6K41_06355</name>
</gene>
<organism evidence="5 6">
    <name type="scientific">Chenggangzhangella methanolivorans</name>
    <dbReference type="NCBI Taxonomy" id="1437009"/>
    <lineage>
        <taxon>Bacteria</taxon>
        <taxon>Pseudomonadati</taxon>
        <taxon>Pseudomonadota</taxon>
        <taxon>Alphaproteobacteria</taxon>
        <taxon>Hyphomicrobiales</taxon>
        <taxon>Methylopilaceae</taxon>
        <taxon>Chenggangzhangella</taxon>
    </lineage>
</organism>
<accession>A0A9E6RB79</accession>
<dbReference type="EMBL" id="CP081869">
    <property type="protein sequence ID" value="QZO01165.1"/>
    <property type="molecule type" value="Genomic_DNA"/>
</dbReference>
<dbReference type="PROSITE" id="PS00318">
    <property type="entry name" value="HMG_COA_REDUCTASE_2"/>
    <property type="match status" value="1"/>
</dbReference>
<dbReference type="InterPro" id="IPR009029">
    <property type="entry name" value="HMG_CoA_Rdtase_sub-bd_dom_sf"/>
</dbReference>
<proteinExistence type="inferred from homology"/>
<dbReference type="Gene3D" id="3.90.770.10">
    <property type="entry name" value="3-hydroxy-3-methylglutaryl-coenzyme A Reductase, Chain A, domain 2"/>
    <property type="match status" value="1"/>
</dbReference>
<keyword evidence="4" id="KW-0560">Oxidoreductase</keyword>
<dbReference type="CDD" id="cd00643">
    <property type="entry name" value="HMG-CoA_reductase_classI"/>
    <property type="match status" value="1"/>
</dbReference>
<dbReference type="InterPro" id="IPR009023">
    <property type="entry name" value="HMG_CoA_Rdtase_NAD(P)-bd_sf"/>
</dbReference>
<dbReference type="InterPro" id="IPR023074">
    <property type="entry name" value="HMG_CoA_Rdtase_cat_sf"/>
</dbReference>
<evidence type="ECO:0000256" key="4">
    <source>
        <dbReference type="ARBA" id="ARBA00023002"/>
    </source>
</evidence>
<dbReference type="SUPFAM" id="SSF55035">
    <property type="entry name" value="NAD-binding domain of HMG-CoA reductase"/>
    <property type="match status" value="1"/>
</dbReference>
<name>A0A9E6RB79_9HYPH</name>
<evidence type="ECO:0000313" key="6">
    <source>
        <dbReference type="Proteomes" id="UP000825701"/>
    </source>
</evidence>
<dbReference type="AlphaFoldDB" id="A0A9E6RB79"/>
<dbReference type="GO" id="GO:0004420">
    <property type="term" value="F:hydroxymethylglutaryl-CoA reductase (NADPH) activity"/>
    <property type="evidence" value="ECO:0007669"/>
    <property type="project" value="UniProtKB-EC"/>
</dbReference>
<dbReference type="InterPro" id="IPR004554">
    <property type="entry name" value="HMG_CoA_Rdtase_eu_arc"/>
</dbReference>
<dbReference type="PANTHER" id="PTHR10572">
    <property type="entry name" value="3-HYDROXY-3-METHYLGLUTARYL-COENZYME A REDUCTASE"/>
    <property type="match status" value="1"/>
</dbReference>
<dbReference type="InterPro" id="IPR023076">
    <property type="entry name" value="HMG_CoA_Rdtase_CS"/>
</dbReference>
<dbReference type="Proteomes" id="UP000825701">
    <property type="component" value="Chromosome"/>
</dbReference>
<dbReference type="EC" id="1.1.1.34" evidence="2"/>
<dbReference type="SUPFAM" id="SSF56542">
    <property type="entry name" value="Substrate-binding domain of HMG-CoA reductase"/>
    <property type="match status" value="1"/>
</dbReference>
<keyword evidence="3" id="KW-0521">NADP</keyword>
<evidence type="ECO:0000313" key="5">
    <source>
        <dbReference type="EMBL" id="QZO01165.1"/>
    </source>
</evidence>
<dbReference type="Pfam" id="PF00368">
    <property type="entry name" value="HMG-CoA_red"/>
    <property type="match status" value="1"/>
</dbReference>
<reference evidence="5" key="1">
    <citation type="submission" date="2021-08" db="EMBL/GenBank/DDBJ databases">
        <authorList>
            <person name="Zhang H."/>
            <person name="Xu M."/>
            <person name="Yu Z."/>
            <person name="Yang L."/>
            <person name="Cai Y."/>
        </authorList>
    </citation>
    <scope>NUCLEOTIDE SEQUENCE</scope>
    <source>
        <strain evidence="5">CHL1</strain>
    </source>
</reference>
<comment type="similarity">
    <text evidence="1">Belongs to the HMG-CoA reductase family.</text>
</comment>
<protein>
    <recommendedName>
        <fullName evidence="2">hydroxymethylglutaryl-CoA reductase (NADPH)</fullName>
        <ecNumber evidence="2">1.1.1.34</ecNumber>
    </recommendedName>
</protein>
<evidence type="ECO:0000256" key="3">
    <source>
        <dbReference type="ARBA" id="ARBA00022857"/>
    </source>
</evidence>
<dbReference type="Gene3D" id="3.30.70.420">
    <property type="entry name" value="Hydroxymethylglutaryl-CoA reductase, class I/II, NAD/NADP-binding domain"/>
    <property type="match status" value="1"/>
</dbReference>
<dbReference type="PROSITE" id="PS50065">
    <property type="entry name" value="HMG_COA_REDUCTASE_4"/>
    <property type="match status" value="1"/>
</dbReference>
<dbReference type="GO" id="GO:0015936">
    <property type="term" value="P:coenzyme A metabolic process"/>
    <property type="evidence" value="ECO:0007669"/>
    <property type="project" value="InterPro"/>
</dbReference>
<keyword evidence="6" id="KW-1185">Reference proteome</keyword>
<evidence type="ECO:0000256" key="1">
    <source>
        <dbReference type="ARBA" id="ARBA00007661"/>
    </source>
</evidence>
<dbReference type="RefSeq" id="WP_261404404.1">
    <property type="nucleotide sequence ID" value="NZ_CP081869.1"/>
</dbReference>
<dbReference type="PANTHER" id="PTHR10572:SF24">
    <property type="entry name" value="3-HYDROXY-3-METHYLGLUTARYL-COENZYME A REDUCTASE"/>
    <property type="match status" value="1"/>
</dbReference>
<dbReference type="KEGG" id="cmet:K6K41_06355"/>
<dbReference type="InterPro" id="IPR002202">
    <property type="entry name" value="HMG_CoA_Rdtase"/>
</dbReference>
<dbReference type="PRINTS" id="PR00071">
    <property type="entry name" value="HMGCOARDTASE"/>
</dbReference>
<sequence length="426" mass="44827">MKIVPSSVQLLLERLRATYTAEEARLRLSRQAERAPERTLRSAREASSANISSLWRQLGAAGVEIAGVEQELADQRTLEQAERYSGNIEAMVGTVKLPVGVVGPLLVNGLNAKGLYYAPMATTEAALVASYARGAMVATRSGGVTTALLNEGVLRTPGFKFSGLIDAGLFVEWVARNADELKAAAEATTRHGKLIALEPIIDNDIVFLLCRYTTGDASGQNMVTIATDALCAKIEQDCPVKPLHWFIEANFSGDKKASYIGLITGRGRKVSASTVIPEALVEKHLHVSIDRMLAYGEMANLGALLSGQMGAQGHYANGLAAFYIATGQDAACVSESAVGFTRMERREDGLFVSVTLPNILVGSVGGGTGMPSQSAALSLLGLKGAGHGAALAEVTAALCLCGEISIMAAIAAGHFSSAHEKLARKR</sequence>
<dbReference type="GO" id="GO:0008299">
    <property type="term" value="P:isoprenoid biosynthetic process"/>
    <property type="evidence" value="ECO:0007669"/>
    <property type="project" value="InterPro"/>
</dbReference>
<evidence type="ECO:0000256" key="2">
    <source>
        <dbReference type="ARBA" id="ARBA00012999"/>
    </source>
</evidence>